<proteinExistence type="predicted"/>
<dbReference type="EnsemblMetazoa" id="XM_038197555.1">
    <property type="protein sequence ID" value="XP_038053483.1"/>
    <property type="gene ID" value="LOC119725936"/>
</dbReference>
<evidence type="ECO:0000313" key="4">
    <source>
        <dbReference type="Proteomes" id="UP000887568"/>
    </source>
</evidence>
<dbReference type="Pfam" id="PF11913">
    <property type="entry name" value="DUF3431"/>
    <property type="match status" value="1"/>
</dbReference>
<dbReference type="InterPro" id="IPR021838">
    <property type="entry name" value="DUF3431"/>
</dbReference>
<feature type="transmembrane region" description="Helical" evidence="2">
    <location>
        <begin position="12"/>
        <end position="31"/>
    </location>
</feature>
<dbReference type="RefSeq" id="XP_038053483.1">
    <property type="nucleotide sequence ID" value="XM_038197555.1"/>
</dbReference>
<feature type="compositionally biased region" description="Basic and acidic residues" evidence="1">
    <location>
        <begin position="107"/>
        <end position="118"/>
    </location>
</feature>
<feature type="compositionally biased region" description="Polar residues" evidence="1">
    <location>
        <begin position="90"/>
        <end position="102"/>
    </location>
</feature>
<dbReference type="OrthoDB" id="426718at2759"/>
<dbReference type="GeneID" id="119725936"/>
<dbReference type="PANTHER" id="PTHR37490:SF1">
    <property type="entry name" value="GLYCOSYLTRANSFERASE 2-LIKE DOMAIN-CONTAINING PROTEIN"/>
    <property type="match status" value="1"/>
</dbReference>
<evidence type="ECO:0000256" key="1">
    <source>
        <dbReference type="SAM" id="MobiDB-lite"/>
    </source>
</evidence>
<protein>
    <submittedName>
        <fullName evidence="3">Uncharacterized protein</fullName>
    </submittedName>
</protein>
<dbReference type="Proteomes" id="UP000887568">
    <property type="component" value="Unplaced"/>
</dbReference>
<dbReference type="PANTHER" id="PTHR37490">
    <property type="entry name" value="EXPRESSED PROTEIN"/>
    <property type="match status" value="1"/>
</dbReference>
<keyword evidence="2" id="KW-0472">Membrane</keyword>
<name>A0A913ZNW5_PATMI</name>
<feature type="region of interest" description="Disordered" evidence="1">
    <location>
        <begin position="47"/>
        <end position="207"/>
    </location>
</feature>
<dbReference type="AlphaFoldDB" id="A0A913ZNW5"/>
<keyword evidence="2" id="KW-1133">Transmembrane helix</keyword>
<accession>A0A913ZNW5</accession>
<keyword evidence="4" id="KW-1185">Reference proteome</keyword>
<feature type="compositionally biased region" description="Polar residues" evidence="1">
    <location>
        <begin position="190"/>
        <end position="204"/>
    </location>
</feature>
<keyword evidence="2" id="KW-0812">Transmembrane</keyword>
<sequence>MTNEYRRLAGSRACFIPLLISIAFAVGYLMGHRSPVQSAIVEHRSPGKIVNANGPRKIQRPAQSGNVRQDPRQYPSTLDQPRPNAVPDIQNASPSRIFSAANQAPRINDDANEPREKPGPAQAGNVRQETGNYEAREKPGTVQAGNVRQDTGNYEARQEPGQAHAGNVPQQTGDNEPREKTGPAYAGNVPQKTENYDSNGSGNTKPGRRPLAFEIVVSHFNEPLDWLKPYAKQSGHVYNKGFDRGPPFDMYKWERLPNVGRESHTYLYHIIENYDNLADVTVFLQGHGSDPDKAFCFADPKQFFINAKRNIFCKQSGRYSNWGRIQHIGKWLQQFNTGKMRAASMTVGEFYKILFGTQPPPAVQRCLTSCFSATRENLLRRPLTFYQKAITFVNDHNNPEESHYFERLWSVIVNAS</sequence>
<organism evidence="3 4">
    <name type="scientific">Patiria miniata</name>
    <name type="common">Bat star</name>
    <name type="synonym">Asterina miniata</name>
    <dbReference type="NCBI Taxonomy" id="46514"/>
    <lineage>
        <taxon>Eukaryota</taxon>
        <taxon>Metazoa</taxon>
        <taxon>Echinodermata</taxon>
        <taxon>Eleutherozoa</taxon>
        <taxon>Asterozoa</taxon>
        <taxon>Asteroidea</taxon>
        <taxon>Valvatacea</taxon>
        <taxon>Valvatida</taxon>
        <taxon>Asterinidae</taxon>
        <taxon>Patiria</taxon>
    </lineage>
</organism>
<evidence type="ECO:0000256" key="2">
    <source>
        <dbReference type="SAM" id="Phobius"/>
    </source>
</evidence>
<feature type="compositionally biased region" description="Polar residues" evidence="1">
    <location>
        <begin position="143"/>
        <end position="152"/>
    </location>
</feature>
<evidence type="ECO:0000313" key="3">
    <source>
        <dbReference type="EnsemblMetazoa" id="XP_038053483.1"/>
    </source>
</evidence>
<reference evidence="3" key="1">
    <citation type="submission" date="2022-11" db="UniProtKB">
        <authorList>
            <consortium name="EnsemblMetazoa"/>
        </authorList>
    </citation>
    <scope>IDENTIFICATION</scope>
</reference>